<evidence type="ECO:0000259" key="1">
    <source>
        <dbReference type="Pfam" id="PF12873"/>
    </source>
</evidence>
<dbReference type="eggNOG" id="COG1278">
    <property type="taxonomic scope" value="Bacteria"/>
</dbReference>
<dbReference type="AlphaFoldDB" id="E4NHP2"/>
<protein>
    <recommendedName>
        <fullName evidence="1">DUF3825 domain-containing protein</fullName>
    </recommendedName>
</protein>
<reference evidence="2 3" key="1">
    <citation type="journal article" date="2010" name="DNA Res.">
        <title>Genome sequence of Kitasatospora setae NBRC 14216T: an evolutionary snapshot of the family Streptomycetaceae.</title>
        <authorList>
            <person name="Ichikawa N."/>
            <person name="Oguchi A."/>
            <person name="Ikeda H."/>
            <person name="Ishikawa J."/>
            <person name="Kitani S."/>
            <person name="Watanabe Y."/>
            <person name="Nakamura S."/>
            <person name="Katano Y."/>
            <person name="Kishi E."/>
            <person name="Sasagawa M."/>
            <person name="Ankai A."/>
            <person name="Fukui S."/>
            <person name="Hashimoto Y."/>
            <person name="Kamata S."/>
            <person name="Otoguro M."/>
            <person name="Tanikawa S."/>
            <person name="Nihira T."/>
            <person name="Horinouchi S."/>
            <person name="Ohnishi Y."/>
            <person name="Hayakawa M."/>
            <person name="Kuzuyama T."/>
            <person name="Arisawa A."/>
            <person name="Nomoto F."/>
            <person name="Miura H."/>
            <person name="Takahashi Y."/>
            <person name="Fujita N."/>
        </authorList>
    </citation>
    <scope>NUCLEOTIDE SEQUENCE [LARGE SCALE GENOMIC DNA]</scope>
    <source>
        <strain evidence="3">ATCC 33774 / DSM 43861 / JCM 3304 / KCC A-0304 / NBRC 14216 / KM-6054</strain>
    </source>
</reference>
<gene>
    <name evidence="2" type="ordered locus">KSE_52475</name>
</gene>
<keyword evidence="3" id="KW-1185">Reference proteome</keyword>
<evidence type="ECO:0000313" key="3">
    <source>
        <dbReference type="Proteomes" id="UP000007076"/>
    </source>
</evidence>
<feature type="domain" description="DUF3825" evidence="1">
    <location>
        <begin position="50"/>
        <end position="305"/>
    </location>
</feature>
<dbReference type="HOGENOM" id="CLU_074580_0_0_11"/>
<accession>E4NHP2</accession>
<dbReference type="Proteomes" id="UP000007076">
    <property type="component" value="Chromosome"/>
</dbReference>
<dbReference type="InterPro" id="IPR024437">
    <property type="entry name" value="DUF3825"/>
</dbReference>
<dbReference type="Pfam" id="PF12873">
    <property type="entry name" value="DUF3825"/>
    <property type="match status" value="1"/>
</dbReference>
<name>E4NHP2_KITSK</name>
<proteinExistence type="predicted"/>
<sequence>MHEKTLEAGERVEFKRKSNFATAVKRLHATSRLYRWAVMGKESDWLAALRRIAAQEEGDWNYSVHPSHQKYPVLKSYLKYTFKQLEEEAAYGAHTFAISGQGENQLAAFNTGLETEYYTPIYAMFRLNDSPAAPSLDVHRPDWKLEGFFQESDGPFRRAFGGSPPIQATYYTDLTDLLFYPDRRRSLDKEHIVKDNLKRFPEYIWRDKPLQQAREEAVSYLEAMWVKTMRRVERNYKVAVPQYYCGQLQLLLPLYLLDGKSADLAAVASHCFDDSGNPYYDVATALTLDQAYNNARLLTKPDKDWLRP</sequence>
<dbReference type="STRING" id="452652.KSE_52475"/>
<dbReference type="KEGG" id="ksk:KSE_52475"/>
<dbReference type="EMBL" id="AP010968">
    <property type="protein sequence ID" value="BAJ31022.1"/>
    <property type="molecule type" value="Genomic_DNA"/>
</dbReference>
<organism evidence="2 3">
    <name type="scientific">Kitasatospora setae (strain ATCC 33774 / DSM 43861 / JCM 3304 / KCC A-0304 / NBRC 14216 / KM-6054)</name>
    <name type="common">Streptomyces setae</name>
    <dbReference type="NCBI Taxonomy" id="452652"/>
    <lineage>
        <taxon>Bacteria</taxon>
        <taxon>Bacillati</taxon>
        <taxon>Actinomycetota</taxon>
        <taxon>Actinomycetes</taxon>
        <taxon>Kitasatosporales</taxon>
        <taxon>Streptomycetaceae</taxon>
        <taxon>Kitasatospora</taxon>
    </lineage>
</organism>
<evidence type="ECO:0000313" key="2">
    <source>
        <dbReference type="EMBL" id="BAJ31022.1"/>
    </source>
</evidence>